<dbReference type="InterPro" id="IPR043502">
    <property type="entry name" value="DNA/RNA_pol_sf"/>
</dbReference>
<reference evidence="2" key="1">
    <citation type="submission" date="2019-08" db="EMBL/GenBank/DDBJ databases">
        <authorList>
            <person name="Liu F."/>
        </authorList>
    </citation>
    <scope>NUCLEOTIDE SEQUENCE [LARGE SCALE GENOMIC DNA]</scope>
    <source>
        <strain evidence="2">PA1801</strain>
        <tissue evidence="2">Leaf</tissue>
    </source>
</reference>
<comment type="caution">
    <text evidence="2">The sequence shown here is derived from an EMBL/GenBank/DDBJ whole genome shotgun (WGS) entry which is preliminary data.</text>
</comment>
<evidence type="ECO:0000313" key="3">
    <source>
        <dbReference type="Proteomes" id="UP000325315"/>
    </source>
</evidence>
<dbReference type="AlphaFoldDB" id="A0A5B6WS47"/>
<dbReference type="SUPFAM" id="SSF56672">
    <property type="entry name" value="DNA/RNA polymerases"/>
    <property type="match status" value="1"/>
</dbReference>
<proteinExistence type="predicted"/>
<dbReference type="EMBL" id="SMMG02000002">
    <property type="protein sequence ID" value="KAA3484731.1"/>
    <property type="molecule type" value="Genomic_DNA"/>
</dbReference>
<evidence type="ECO:0000313" key="2">
    <source>
        <dbReference type="EMBL" id="KAA3484731.1"/>
    </source>
</evidence>
<accession>A0A5B6WS47</accession>
<dbReference type="Proteomes" id="UP000325315">
    <property type="component" value="Unassembled WGS sequence"/>
</dbReference>
<keyword evidence="3" id="KW-1185">Reference proteome</keyword>
<feature type="region of interest" description="Disordered" evidence="1">
    <location>
        <begin position="1"/>
        <end position="24"/>
    </location>
</feature>
<dbReference type="InterPro" id="IPR021109">
    <property type="entry name" value="Peptidase_aspartic_dom_sf"/>
</dbReference>
<evidence type="ECO:0000256" key="1">
    <source>
        <dbReference type="SAM" id="MobiDB-lite"/>
    </source>
</evidence>
<dbReference type="Gene3D" id="3.10.10.10">
    <property type="entry name" value="HIV Type 1 Reverse Transcriptase, subunit A, domain 1"/>
    <property type="match status" value="1"/>
</dbReference>
<gene>
    <name evidence="2" type="ORF">EPI10_006798</name>
</gene>
<dbReference type="PANTHER" id="PTHR15503:SF45">
    <property type="entry name" value="RNA-DIRECTED DNA POLYMERASE HOMOLOG"/>
    <property type="match status" value="1"/>
</dbReference>
<feature type="compositionally biased region" description="Polar residues" evidence="1">
    <location>
        <begin position="8"/>
        <end position="22"/>
    </location>
</feature>
<dbReference type="OrthoDB" id="1731756at2759"/>
<sequence>MTGRPQKNLGSGASSKGNSSDQAARLEGRAPARTYAIHAREEASSPDVIMCTFSLHDTKVIALIDLESTHSYICMKLVSSMSMPIESIGFVIKVFNPLGRSVLVDKVCKDCPLVIRCNYFKANLMLLRFDEFDIILGMDWLTTHDVTVNCGKKYIELRCENGDTLCAESDEQDRSPVENELKIESVQIVCEYPDVFSKELPRLPPIREVEFGIELAPGTAPISIAPYRMAPTKLKELKAQLQDLTKKGFARPSCSPWGAPVLFVKKKDGSMRLCIDYRNIEEQVPIAKNRRFVRSIERSHCVLQDRFEVGILLVESKGLRCA</sequence>
<dbReference type="SUPFAM" id="SSF50630">
    <property type="entry name" value="Acid proteases"/>
    <property type="match status" value="1"/>
</dbReference>
<dbReference type="Gene3D" id="2.40.70.10">
    <property type="entry name" value="Acid Proteases"/>
    <property type="match status" value="1"/>
</dbReference>
<protein>
    <submittedName>
        <fullName evidence="2">Transposon Ty3-G Gag-Pol polyprotein</fullName>
    </submittedName>
</protein>
<dbReference type="InterPro" id="IPR032567">
    <property type="entry name" value="RTL1-rel"/>
</dbReference>
<dbReference type="CDD" id="cd00303">
    <property type="entry name" value="retropepsin_like"/>
    <property type="match status" value="1"/>
</dbReference>
<dbReference type="PANTHER" id="PTHR15503">
    <property type="entry name" value="LDOC1 RELATED"/>
    <property type="match status" value="1"/>
</dbReference>
<dbReference type="Pfam" id="PF08284">
    <property type="entry name" value="RVP_2"/>
    <property type="match status" value="1"/>
</dbReference>
<name>A0A5B6WS47_9ROSI</name>
<organism evidence="2 3">
    <name type="scientific">Gossypium australe</name>
    <dbReference type="NCBI Taxonomy" id="47621"/>
    <lineage>
        <taxon>Eukaryota</taxon>
        <taxon>Viridiplantae</taxon>
        <taxon>Streptophyta</taxon>
        <taxon>Embryophyta</taxon>
        <taxon>Tracheophyta</taxon>
        <taxon>Spermatophyta</taxon>
        <taxon>Magnoliopsida</taxon>
        <taxon>eudicotyledons</taxon>
        <taxon>Gunneridae</taxon>
        <taxon>Pentapetalae</taxon>
        <taxon>rosids</taxon>
        <taxon>malvids</taxon>
        <taxon>Malvales</taxon>
        <taxon>Malvaceae</taxon>
        <taxon>Malvoideae</taxon>
        <taxon>Gossypium</taxon>
    </lineage>
</organism>